<keyword evidence="3" id="KW-1185">Reference proteome</keyword>
<name>A0A1G7ITN5_9BACT</name>
<dbReference type="EMBL" id="FNBX01000002">
    <property type="protein sequence ID" value="SDF16102.1"/>
    <property type="molecule type" value="Genomic_DNA"/>
</dbReference>
<feature type="region of interest" description="Disordered" evidence="1">
    <location>
        <begin position="1"/>
        <end position="36"/>
    </location>
</feature>
<evidence type="ECO:0000256" key="1">
    <source>
        <dbReference type="SAM" id="MobiDB-lite"/>
    </source>
</evidence>
<organism evidence="2 3">
    <name type="scientific">Desulfovibrio legallii</name>
    <dbReference type="NCBI Taxonomy" id="571438"/>
    <lineage>
        <taxon>Bacteria</taxon>
        <taxon>Pseudomonadati</taxon>
        <taxon>Thermodesulfobacteriota</taxon>
        <taxon>Desulfovibrionia</taxon>
        <taxon>Desulfovibrionales</taxon>
        <taxon>Desulfovibrionaceae</taxon>
        <taxon>Desulfovibrio</taxon>
    </lineage>
</organism>
<dbReference type="Proteomes" id="UP000199355">
    <property type="component" value="Unassembled WGS sequence"/>
</dbReference>
<gene>
    <name evidence="2" type="ORF">SAMN05192586_10270</name>
</gene>
<dbReference type="AlphaFoldDB" id="A0A1G7ITN5"/>
<accession>A0A1G7ITN5</accession>
<reference evidence="3" key="1">
    <citation type="submission" date="2016-10" db="EMBL/GenBank/DDBJ databases">
        <authorList>
            <person name="Varghese N."/>
            <person name="Submissions S."/>
        </authorList>
    </citation>
    <scope>NUCLEOTIDE SEQUENCE [LARGE SCALE GENOMIC DNA]</scope>
    <source>
        <strain evidence="3">KHC7</strain>
    </source>
</reference>
<dbReference type="RefSeq" id="WP_092152611.1">
    <property type="nucleotide sequence ID" value="NZ_FNBX01000002.1"/>
</dbReference>
<feature type="compositionally biased region" description="Basic and acidic residues" evidence="1">
    <location>
        <begin position="8"/>
        <end position="20"/>
    </location>
</feature>
<feature type="compositionally biased region" description="Low complexity" evidence="1">
    <location>
        <begin position="21"/>
        <end position="36"/>
    </location>
</feature>
<protein>
    <submittedName>
        <fullName evidence="2">Uncharacterized protein</fullName>
    </submittedName>
</protein>
<evidence type="ECO:0000313" key="3">
    <source>
        <dbReference type="Proteomes" id="UP000199355"/>
    </source>
</evidence>
<sequence length="60" mass="6375">MAWAAPLKEARKDTQKKAPDDTAPADALPAEAATVPPAVALAAPPPQQRLEQITFENMHS</sequence>
<evidence type="ECO:0000313" key="2">
    <source>
        <dbReference type="EMBL" id="SDF16102.1"/>
    </source>
</evidence>
<proteinExistence type="predicted"/>